<dbReference type="GO" id="GO:0020037">
    <property type="term" value="F:heme binding"/>
    <property type="evidence" value="ECO:0007669"/>
    <property type="project" value="InterPro"/>
</dbReference>
<dbReference type="Gene3D" id="1.10.630.10">
    <property type="entry name" value="Cytochrome P450"/>
    <property type="match status" value="2"/>
</dbReference>
<dbReference type="PANTHER" id="PTHR24305">
    <property type="entry name" value="CYTOCHROME P450"/>
    <property type="match status" value="1"/>
</dbReference>
<protein>
    <recommendedName>
        <fullName evidence="9">Cytochrome P450</fullName>
    </recommendedName>
</protein>
<keyword evidence="3 5" id="KW-0479">Metal-binding</keyword>
<dbReference type="GO" id="GO:0004497">
    <property type="term" value="F:monooxygenase activity"/>
    <property type="evidence" value="ECO:0007669"/>
    <property type="project" value="UniProtKB-KW"/>
</dbReference>
<dbReference type="EMBL" id="WNKQ01000011">
    <property type="protein sequence ID" value="KAF5848150.1"/>
    <property type="molecule type" value="Genomic_DNA"/>
</dbReference>
<evidence type="ECO:0000256" key="5">
    <source>
        <dbReference type="RuleBase" id="RU000461"/>
    </source>
</evidence>
<accession>A0A8H5ZHF5</accession>
<dbReference type="Proteomes" id="UP000624244">
    <property type="component" value="Unassembled WGS sequence"/>
</dbReference>
<gene>
    <name evidence="7" type="ORF">GGP41_005612</name>
</gene>
<name>A0A8H5ZHF5_COCSA</name>
<evidence type="ECO:0000256" key="2">
    <source>
        <dbReference type="ARBA" id="ARBA00010617"/>
    </source>
</evidence>
<feature type="region of interest" description="Disordered" evidence="6">
    <location>
        <begin position="320"/>
        <end position="340"/>
    </location>
</feature>
<dbReference type="InterPro" id="IPR036396">
    <property type="entry name" value="Cyt_P450_sf"/>
</dbReference>
<evidence type="ECO:0000256" key="3">
    <source>
        <dbReference type="ARBA" id="ARBA00022723"/>
    </source>
</evidence>
<dbReference type="InterPro" id="IPR050121">
    <property type="entry name" value="Cytochrome_P450_monoxygenase"/>
</dbReference>
<comment type="caution">
    <text evidence="7">The sequence shown here is derived from an EMBL/GenBank/DDBJ whole genome shotgun (WGS) entry which is preliminary data.</text>
</comment>
<dbReference type="SUPFAM" id="SSF48264">
    <property type="entry name" value="Cytochrome P450"/>
    <property type="match status" value="1"/>
</dbReference>
<dbReference type="AlphaFoldDB" id="A0A8H5ZHF5"/>
<keyword evidence="4 5" id="KW-0408">Iron</keyword>
<evidence type="ECO:0000313" key="8">
    <source>
        <dbReference type="Proteomes" id="UP000624244"/>
    </source>
</evidence>
<dbReference type="InterPro" id="IPR017972">
    <property type="entry name" value="Cyt_P450_CS"/>
</dbReference>
<dbReference type="GO" id="GO:0005506">
    <property type="term" value="F:iron ion binding"/>
    <property type="evidence" value="ECO:0007669"/>
    <property type="project" value="InterPro"/>
</dbReference>
<dbReference type="Pfam" id="PF00067">
    <property type="entry name" value="p450"/>
    <property type="match status" value="2"/>
</dbReference>
<keyword evidence="5" id="KW-0560">Oxidoreductase</keyword>
<comment type="cofactor">
    <cofactor evidence="1">
        <name>heme</name>
        <dbReference type="ChEBI" id="CHEBI:30413"/>
    </cofactor>
</comment>
<evidence type="ECO:0000256" key="4">
    <source>
        <dbReference type="ARBA" id="ARBA00023004"/>
    </source>
</evidence>
<comment type="similarity">
    <text evidence="2 5">Belongs to the cytochrome P450 family.</text>
</comment>
<dbReference type="PROSITE" id="PS00086">
    <property type="entry name" value="CYTOCHROME_P450"/>
    <property type="match status" value="1"/>
</dbReference>
<keyword evidence="5" id="KW-0503">Monooxygenase</keyword>
<feature type="compositionally biased region" description="Low complexity" evidence="6">
    <location>
        <begin position="331"/>
        <end position="340"/>
    </location>
</feature>
<evidence type="ECO:0000256" key="6">
    <source>
        <dbReference type="SAM" id="MobiDB-lite"/>
    </source>
</evidence>
<sequence>MLLTLIVGFIGAVLLYLGPKLRRFSNNYQAARATGLPMILCPYNPDSGIWAFLCVPLRPVLLRILPTALFATVELSIWCWEFRDKYAIHERLGPAFVYVTMGNNRLICADPAMASDILSNRKDYSHPDITVTSMGVLGANIMTAKSDSWSRHRRIVAPALNERISPHVWTEAAEQASSLADVLLSSKATTPAQESVNTLHNLHKVALNVLVRIAYGRRQPFSVSPPPSSTDSSAQTRYVDAIVTVVELLAAAAFIPRSWLALPFMPQALKRLGAAMNEMPDLVKNVLDRERQENLLAQSNATDATENPKDSSTTIMTTLVRISDQEKEQNKTSASSKTSTTYLTEEEIAGNLFFEAARHFPPVSLVLRDAATSQTLKLGDRTFSLAGPFGAYVNTMALHTLPSIWGPDSLEFKPSRWLDPNAPEPVLITPPHGTYIPWSIGPRSCPGMKMSQVEFVSVMATLFRRCNARPVRKEGESEEQARQRLMDLMHDSQNVLTLRMTRQDEVGIEWVERKAS</sequence>
<reference evidence="7" key="1">
    <citation type="submission" date="2019-11" db="EMBL/GenBank/DDBJ databases">
        <title>Bipolaris sorokiniana Genome sequencing.</title>
        <authorList>
            <person name="Wang H."/>
        </authorList>
    </citation>
    <scope>NUCLEOTIDE SEQUENCE</scope>
</reference>
<dbReference type="GO" id="GO:0016705">
    <property type="term" value="F:oxidoreductase activity, acting on paired donors, with incorporation or reduction of molecular oxygen"/>
    <property type="evidence" value="ECO:0007669"/>
    <property type="project" value="InterPro"/>
</dbReference>
<proteinExistence type="inferred from homology"/>
<keyword evidence="5" id="KW-0349">Heme</keyword>
<evidence type="ECO:0000256" key="1">
    <source>
        <dbReference type="ARBA" id="ARBA00001971"/>
    </source>
</evidence>
<dbReference type="PANTHER" id="PTHR24305:SF166">
    <property type="entry name" value="CYTOCHROME P450 12A4, MITOCHONDRIAL-RELATED"/>
    <property type="match status" value="1"/>
</dbReference>
<organism evidence="7 8">
    <name type="scientific">Cochliobolus sativus</name>
    <name type="common">Common root rot and spot blotch fungus</name>
    <name type="synonym">Bipolaris sorokiniana</name>
    <dbReference type="NCBI Taxonomy" id="45130"/>
    <lineage>
        <taxon>Eukaryota</taxon>
        <taxon>Fungi</taxon>
        <taxon>Dikarya</taxon>
        <taxon>Ascomycota</taxon>
        <taxon>Pezizomycotina</taxon>
        <taxon>Dothideomycetes</taxon>
        <taxon>Pleosporomycetidae</taxon>
        <taxon>Pleosporales</taxon>
        <taxon>Pleosporineae</taxon>
        <taxon>Pleosporaceae</taxon>
        <taxon>Bipolaris</taxon>
    </lineage>
</organism>
<dbReference type="InterPro" id="IPR001128">
    <property type="entry name" value="Cyt_P450"/>
</dbReference>
<evidence type="ECO:0000313" key="7">
    <source>
        <dbReference type="EMBL" id="KAF5848150.1"/>
    </source>
</evidence>
<evidence type="ECO:0008006" key="9">
    <source>
        <dbReference type="Google" id="ProtNLM"/>
    </source>
</evidence>